<feature type="transmembrane region" description="Helical" evidence="6">
    <location>
        <begin position="177"/>
        <end position="198"/>
    </location>
</feature>
<feature type="transmembrane region" description="Helical" evidence="6">
    <location>
        <begin position="349"/>
        <end position="367"/>
    </location>
</feature>
<name>A0A9X3B9B9_9HYPH</name>
<dbReference type="InterPro" id="IPR050189">
    <property type="entry name" value="MFS_Efflux_Transporters"/>
</dbReference>
<keyword evidence="4 6" id="KW-1133">Transmembrane helix</keyword>
<organism evidence="8 9">
    <name type="scientific">Chelativorans petroleitrophicus</name>
    <dbReference type="NCBI Taxonomy" id="2975484"/>
    <lineage>
        <taxon>Bacteria</taxon>
        <taxon>Pseudomonadati</taxon>
        <taxon>Pseudomonadota</taxon>
        <taxon>Alphaproteobacteria</taxon>
        <taxon>Hyphomicrobiales</taxon>
        <taxon>Phyllobacteriaceae</taxon>
        <taxon>Chelativorans</taxon>
    </lineage>
</organism>
<dbReference type="PROSITE" id="PS50850">
    <property type="entry name" value="MFS"/>
    <property type="match status" value="1"/>
</dbReference>
<evidence type="ECO:0000256" key="6">
    <source>
        <dbReference type="SAM" id="Phobius"/>
    </source>
</evidence>
<dbReference type="InterPro" id="IPR020846">
    <property type="entry name" value="MFS_dom"/>
</dbReference>
<evidence type="ECO:0000256" key="2">
    <source>
        <dbReference type="ARBA" id="ARBA00022475"/>
    </source>
</evidence>
<evidence type="ECO:0000313" key="8">
    <source>
        <dbReference type="EMBL" id="MCT8990186.1"/>
    </source>
</evidence>
<feature type="transmembrane region" description="Helical" evidence="6">
    <location>
        <begin position="309"/>
        <end position="329"/>
    </location>
</feature>
<dbReference type="AlphaFoldDB" id="A0A9X3B9B9"/>
<keyword evidence="2" id="KW-1003">Cell membrane</keyword>
<comment type="caution">
    <text evidence="8">The sequence shown here is derived from an EMBL/GenBank/DDBJ whole genome shotgun (WGS) entry which is preliminary data.</text>
</comment>
<dbReference type="Proteomes" id="UP001149009">
    <property type="component" value="Unassembled WGS sequence"/>
</dbReference>
<keyword evidence="3 6" id="KW-0812">Transmembrane</keyword>
<feature type="transmembrane region" description="Helical" evidence="6">
    <location>
        <begin position="253"/>
        <end position="273"/>
    </location>
</feature>
<dbReference type="GO" id="GO:0022857">
    <property type="term" value="F:transmembrane transporter activity"/>
    <property type="evidence" value="ECO:0007669"/>
    <property type="project" value="InterPro"/>
</dbReference>
<dbReference type="PANTHER" id="PTHR43124">
    <property type="entry name" value="PURINE EFFLUX PUMP PBUE"/>
    <property type="match status" value="1"/>
</dbReference>
<dbReference type="EMBL" id="JAODNV010000008">
    <property type="protein sequence ID" value="MCT8990186.1"/>
    <property type="molecule type" value="Genomic_DNA"/>
</dbReference>
<feature type="transmembrane region" description="Helical" evidence="6">
    <location>
        <begin position="373"/>
        <end position="393"/>
    </location>
</feature>
<dbReference type="SUPFAM" id="SSF103473">
    <property type="entry name" value="MFS general substrate transporter"/>
    <property type="match status" value="1"/>
</dbReference>
<dbReference type="Gene3D" id="1.20.1250.20">
    <property type="entry name" value="MFS general substrate transporter like domains"/>
    <property type="match status" value="1"/>
</dbReference>
<feature type="transmembrane region" description="Helical" evidence="6">
    <location>
        <begin position="119"/>
        <end position="137"/>
    </location>
</feature>
<sequence>MSEIHQATSSDPGNSLDRGRIPPAVFLLMAAVAVIGCNSLGLSPIAPEVAHTFGVSVPEAMAGTAAFGLGTSLSALLLARHIDRVGAWRMLRIAFGLLSASLAVTAAAPFVMVLIAAQFSAGAAAGVALPAIYSNAAEIAPKGRETKTVGLMLSGWTLSMVAGVSLSALLADWLHWRVVYLAIFILAAGAFLVLCLSAHRDGRSSESAPSPLAALSIPGVPPLLVACGAFMTAFYGVYAYLGDHLHEGLGLPLGANGMVTLVYGLGFGAATLLDGIEKRVPARLSLPYAFLAVFVVYLLLSAGNGSYGAVLALTFLWGLANHLGLNLLIVRLTALDPARRGTIMGMNSAVTYLATFAGTLGFGPLYALAGFTALTAAAAGLMILASLAAGAPFRSGALKIKLEH</sequence>
<feature type="transmembrane region" description="Helical" evidence="6">
    <location>
        <begin position="149"/>
        <end position="171"/>
    </location>
</feature>
<evidence type="ECO:0000313" key="9">
    <source>
        <dbReference type="Proteomes" id="UP001149009"/>
    </source>
</evidence>
<dbReference type="PANTHER" id="PTHR43124:SF10">
    <property type="entry name" value="PURINE EFFLUX PUMP PBUE"/>
    <property type="match status" value="1"/>
</dbReference>
<keyword evidence="5 6" id="KW-0472">Membrane</keyword>
<dbReference type="Pfam" id="PF07690">
    <property type="entry name" value="MFS_1"/>
    <property type="match status" value="1"/>
</dbReference>
<feature type="domain" description="Major facilitator superfamily (MFS) profile" evidence="7">
    <location>
        <begin position="24"/>
        <end position="394"/>
    </location>
</feature>
<evidence type="ECO:0000256" key="1">
    <source>
        <dbReference type="ARBA" id="ARBA00004651"/>
    </source>
</evidence>
<comment type="subcellular location">
    <subcellularLocation>
        <location evidence="1">Cell membrane</location>
        <topology evidence="1">Multi-pass membrane protein</topology>
    </subcellularLocation>
</comment>
<feature type="transmembrane region" description="Helical" evidence="6">
    <location>
        <begin position="285"/>
        <end position="303"/>
    </location>
</feature>
<feature type="transmembrane region" description="Helical" evidence="6">
    <location>
        <begin position="61"/>
        <end position="79"/>
    </location>
</feature>
<accession>A0A9X3B9B9</accession>
<proteinExistence type="predicted"/>
<feature type="transmembrane region" description="Helical" evidence="6">
    <location>
        <begin position="219"/>
        <end position="241"/>
    </location>
</feature>
<evidence type="ECO:0000256" key="3">
    <source>
        <dbReference type="ARBA" id="ARBA00022692"/>
    </source>
</evidence>
<evidence type="ECO:0000256" key="4">
    <source>
        <dbReference type="ARBA" id="ARBA00022989"/>
    </source>
</evidence>
<reference evidence="8" key="1">
    <citation type="submission" date="2022-08" db="EMBL/GenBank/DDBJ databases">
        <title>Chelativorans sichuanense sp. nov., a paraffin oil-degrading bacterium isolated from a mixture of oil-based drill cuttings and paddy soil.</title>
        <authorList>
            <person name="Yu J."/>
            <person name="Liu H."/>
            <person name="Chen Q."/>
        </authorList>
    </citation>
    <scope>NUCLEOTIDE SEQUENCE</scope>
    <source>
        <strain evidence="8">SCAU 2101</strain>
    </source>
</reference>
<feature type="transmembrane region" description="Helical" evidence="6">
    <location>
        <begin position="21"/>
        <end position="41"/>
    </location>
</feature>
<dbReference type="GO" id="GO:0005886">
    <property type="term" value="C:plasma membrane"/>
    <property type="evidence" value="ECO:0007669"/>
    <property type="project" value="UniProtKB-SubCell"/>
</dbReference>
<dbReference type="InterPro" id="IPR036259">
    <property type="entry name" value="MFS_trans_sf"/>
</dbReference>
<evidence type="ECO:0000256" key="5">
    <source>
        <dbReference type="ARBA" id="ARBA00023136"/>
    </source>
</evidence>
<dbReference type="InterPro" id="IPR011701">
    <property type="entry name" value="MFS"/>
</dbReference>
<feature type="transmembrane region" description="Helical" evidence="6">
    <location>
        <begin position="91"/>
        <end position="113"/>
    </location>
</feature>
<keyword evidence="9" id="KW-1185">Reference proteome</keyword>
<evidence type="ECO:0000259" key="7">
    <source>
        <dbReference type="PROSITE" id="PS50850"/>
    </source>
</evidence>
<protein>
    <submittedName>
        <fullName evidence="8">MFS transporter</fullName>
    </submittedName>
</protein>
<gene>
    <name evidence="8" type="ORF">NYR54_07740</name>
</gene>